<comment type="similarity">
    <text evidence="1 5">Belongs to the Fmt family.</text>
</comment>
<dbReference type="Gene3D" id="3.40.50.12230">
    <property type="match status" value="1"/>
</dbReference>
<dbReference type="CDD" id="cd08704">
    <property type="entry name" value="Met_tRNA_FMT_C"/>
    <property type="match status" value="1"/>
</dbReference>
<dbReference type="CDD" id="cd08646">
    <property type="entry name" value="FMT_core_Met-tRNA-FMT_N"/>
    <property type="match status" value="1"/>
</dbReference>
<gene>
    <name evidence="5" type="primary">fmt</name>
    <name evidence="8" type="ORF">IAB89_07165</name>
</gene>
<accession>A0A9D1APX8</accession>
<dbReference type="PANTHER" id="PTHR11138:SF5">
    <property type="entry name" value="METHIONYL-TRNA FORMYLTRANSFERASE, MITOCHONDRIAL"/>
    <property type="match status" value="1"/>
</dbReference>
<proteinExistence type="inferred from homology"/>
<feature type="domain" description="Formyl transferase C-terminal" evidence="7">
    <location>
        <begin position="205"/>
        <end position="299"/>
    </location>
</feature>
<feature type="domain" description="Formyl transferase N-terminal" evidence="6">
    <location>
        <begin position="1"/>
        <end position="181"/>
    </location>
</feature>
<dbReference type="InterPro" id="IPR044135">
    <property type="entry name" value="Met-tRNA-FMT_C"/>
</dbReference>
<dbReference type="InterPro" id="IPR041711">
    <property type="entry name" value="Met-tRNA-FMT_N"/>
</dbReference>
<sequence>MRIVFMGTPDFAVPSLQALLEEGEDQVCAVFTQPDKPKGRGYVLTPPPVKELALQHGIPVLQPNTLRTEEAFASLKAYEPDLIVVVAYGKLLPKNVLDLPRYGCVNVHGSLLPHYRGAAPIQWAVLNGDAVSGVTTMYMAEGLDTGDMIFREETPIGPDETAGELFDRLAPMGAKLLIRTLHAIKEGTAPRVPQPEDGGTYASQLSREMAQIDWSRSAKEIHNLVRGMNPWPVAQTVFRGKQMKVFRVSCREQSDGVPGTAHTSQGEFLVSCGEGSVCLEEIQYQGGKRMKGCDFLRGHPLKEGELLG</sequence>
<comment type="function">
    <text evidence="5">Attaches a formyl group to the free amino group of methionyl-tRNA(fMet). The formyl group appears to play a dual role in the initiator identity of N-formylmethionyl-tRNA by promoting its recognition by IF2 and preventing the misappropriation of this tRNA by the elongation apparatus.</text>
</comment>
<dbReference type="Pfam" id="PF00551">
    <property type="entry name" value="Formyl_trans_N"/>
    <property type="match status" value="1"/>
</dbReference>
<evidence type="ECO:0000256" key="4">
    <source>
        <dbReference type="ARBA" id="ARBA00022917"/>
    </source>
</evidence>
<comment type="caution">
    <text evidence="8">The sequence shown here is derived from an EMBL/GenBank/DDBJ whole genome shotgun (WGS) entry which is preliminary data.</text>
</comment>
<evidence type="ECO:0000256" key="1">
    <source>
        <dbReference type="ARBA" id="ARBA00010699"/>
    </source>
</evidence>
<name>A0A9D1APX8_9FIRM</name>
<reference evidence="8" key="1">
    <citation type="submission" date="2020-10" db="EMBL/GenBank/DDBJ databases">
        <authorList>
            <person name="Gilroy R."/>
        </authorList>
    </citation>
    <scope>NUCLEOTIDE SEQUENCE</scope>
    <source>
        <strain evidence="8">ChiSxjej1B13-7958</strain>
    </source>
</reference>
<dbReference type="SUPFAM" id="SSF50486">
    <property type="entry name" value="FMT C-terminal domain-like"/>
    <property type="match status" value="1"/>
</dbReference>
<organism evidence="8 9">
    <name type="scientific">Candidatus Caccousia avicola</name>
    <dbReference type="NCBI Taxonomy" id="2840721"/>
    <lineage>
        <taxon>Bacteria</taxon>
        <taxon>Bacillati</taxon>
        <taxon>Bacillota</taxon>
        <taxon>Clostridia</taxon>
        <taxon>Eubacteriales</taxon>
        <taxon>Oscillospiraceae</taxon>
        <taxon>Oscillospiraceae incertae sedis</taxon>
        <taxon>Candidatus Caccousia</taxon>
    </lineage>
</organism>
<dbReference type="InterPro" id="IPR005793">
    <property type="entry name" value="Formyl_trans_C"/>
</dbReference>
<keyword evidence="4 5" id="KW-0648">Protein biosynthesis</keyword>
<keyword evidence="3 5" id="KW-0808">Transferase</keyword>
<dbReference type="InterPro" id="IPR002376">
    <property type="entry name" value="Formyl_transf_N"/>
</dbReference>
<evidence type="ECO:0000313" key="9">
    <source>
        <dbReference type="Proteomes" id="UP000824242"/>
    </source>
</evidence>
<dbReference type="Pfam" id="PF02911">
    <property type="entry name" value="Formyl_trans_C"/>
    <property type="match status" value="1"/>
</dbReference>
<dbReference type="FunFam" id="3.40.50.12230:FF:000001">
    <property type="entry name" value="Methionyl-tRNA formyltransferase"/>
    <property type="match status" value="1"/>
</dbReference>
<dbReference type="InterPro" id="IPR011034">
    <property type="entry name" value="Formyl_transferase-like_C_sf"/>
</dbReference>
<dbReference type="AlphaFoldDB" id="A0A9D1APX8"/>
<dbReference type="InterPro" id="IPR001555">
    <property type="entry name" value="GART_AS"/>
</dbReference>
<evidence type="ECO:0000259" key="7">
    <source>
        <dbReference type="Pfam" id="PF02911"/>
    </source>
</evidence>
<evidence type="ECO:0000256" key="3">
    <source>
        <dbReference type="ARBA" id="ARBA00022679"/>
    </source>
</evidence>
<dbReference type="EC" id="2.1.2.9" evidence="2 5"/>
<evidence type="ECO:0000256" key="2">
    <source>
        <dbReference type="ARBA" id="ARBA00012261"/>
    </source>
</evidence>
<dbReference type="InterPro" id="IPR005794">
    <property type="entry name" value="Fmt"/>
</dbReference>
<dbReference type="PANTHER" id="PTHR11138">
    <property type="entry name" value="METHIONYL-TRNA FORMYLTRANSFERASE"/>
    <property type="match status" value="1"/>
</dbReference>
<dbReference type="PROSITE" id="PS00373">
    <property type="entry name" value="GART"/>
    <property type="match status" value="1"/>
</dbReference>
<protein>
    <recommendedName>
        <fullName evidence="2 5">Methionyl-tRNA formyltransferase</fullName>
        <ecNumber evidence="2 5">2.1.2.9</ecNumber>
    </recommendedName>
</protein>
<dbReference type="SUPFAM" id="SSF53328">
    <property type="entry name" value="Formyltransferase"/>
    <property type="match status" value="1"/>
</dbReference>
<comment type="catalytic activity">
    <reaction evidence="5">
        <text>L-methionyl-tRNA(fMet) + (6R)-10-formyltetrahydrofolate = N-formyl-L-methionyl-tRNA(fMet) + (6S)-5,6,7,8-tetrahydrofolate + H(+)</text>
        <dbReference type="Rhea" id="RHEA:24380"/>
        <dbReference type="Rhea" id="RHEA-COMP:9952"/>
        <dbReference type="Rhea" id="RHEA-COMP:9953"/>
        <dbReference type="ChEBI" id="CHEBI:15378"/>
        <dbReference type="ChEBI" id="CHEBI:57453"/>
        <dbReference type="ChEBI" id="CHEBI:78530"/>
        <dbReference type="ChEBI" id="CHEBI:78844"/>
        <dbReference type="ChEBI" id="CHEBI:195366"/>
        <dbReference type="EC" id="2.1.2.9"/>
    </reaction>
</comment>
<dbReference type="GO" id="GO:0005829">
    <property type="term" value="C:cytosol"/>
    <property type="evidence" value="ECO:0007669"/>
    <property type="project" value="TreeGrafter"/>
</dbReference>
<dbReference type="EMBL" id="DVGZ01000074">
    <property type="protein sequence ID" value="HIR47423.1"/>
    <property type="molecule type" value="Genomic_DNA"/>
</dbReference>
<evidence type="ECO:0000256" key="5">
    <source>
        <dbReference type="HAMAP-Rule" id="MF_00182"/>
    </source>
</evidence>
<dbReference type="HAMAP" id="MF_00182">
    <property type="entry name" value="Formyl_trans"/>
    <property type="match status" value="1"/>
</dbReference>
<dbReference type="NCBIfam" id="TIGR00460">
    <property type="entry name" value="fmt"/>
    <property type="match status" value="1"/>
</dbReference>
<evidence type="ECO:0000313" key="8">
    <source>
        <dbReference type="EMBL" id="HIR47423.1"/>
    </source>
</evidence>
<dbReference type="GO" id="GO:0004479">
    <property type="term" value="F:methionyl-tRNA formyltransferase activity"/>
    <property type="evidence" value="ECO:0007669"/>
    <property type="project" value="UniProtKB-UniRule"/>
</dbReference>
<evidence type="ECO:0000259" key="6">
    <source>
        <dbReference type="Pfam" id="PF00551"/>
    </source>
</evidence>
<dbReference type="Proteomes" id="UP000824242">
    <property type="component" value="Unassembled WGS sequence"/>
</dbReference>
<reference evidence="8" key="2">
    <citation type="journal article" date="2021" name="PeerJ">
        <title>Extensive microbial diversity within the chicken gut microbiome revealed by metagenomics and culture.</title>
        <authorList>
            <person name="Gilroy R."/>
            <person name="Ravi A."/>
            <person name="Getino M."/>
            <person name="Pursley I."/>
            <person name="Horton D.L."/>
            <person name="Alikhan N.F."/>
            <person name="Baker D."/>
            <person name="Gharbi K."/>
            <person name="Hall N."/>
            <person name="Watson M."/>
            <person name="Adriaenssens E.M."/>
            <person name="Foster-Nyarko E."/>
            <person name="Jarju S."/>
            <person name="Secka A."/>
            <person name="Antonio M."/>
            <person name="Oren A."/>
            <person name="Chaudhuri R.R."/>
            <person name="La Ragione R."/>
            <person name="Hildebrand F."/>
            <person name="Pallen M.J."/>
        </authorList>
    </citation>
    <scope>NUCLEOTIDE SEQUENCE</scope>
    <source>
        <strain evidence="8">ChiSxjej1B13-7958</strain>
    </source>
</reference>
<feature type="binding site" evidence="5">
    <location>
        <begin position="110"/>
        <end position="113"/>
    </location>
    <ligand>
        <name>(6S)-5,6,7,8-tetrahydrofolate</name>
        <dbReference type="ChEBI" id="CHEBI:57453"/>
    </ligand>
</feature>
<dbReference type="InterPro" id="IPR036477">
    <property type="entry name" value="Formyl_transf_N_sf"/>
</dbReference>